<evidence type="ECO:0000313" key="2">
    <source>
        <dbReference type="EMBL" id="KAK0414549.1"/>
    </source>
</evidence>
<sequence>MKKVYFTELRLANLCPAAEEFLKDHIDNHPLLKSVKLFGSNWTASIQPYVKKFLLQTRIERTFELRENYETHQLDKLFVQEVIDFWKTHEGFKCDIRIPRVGDEHEYLDSMEKVDEEDICYQLRNKWNSCMRFRFTTICHGHRHHSLADLLQELHSIDSQVSRQDALSLSLGTFVYASEEQEVSAIGGSIVVEGSRSSDSEDGSAPRRFSQKMRSRLHPLLEVCQPHAKVREHGHPLRRSPSPLSLPDQSPPGAPLAHFPDLPPRRHLRSE</sequence>
<comment type="caution">
    <text evidence="2">The sequence shown here is derived from an EMBL/GenBank/DDBJ whole genome shotgun (WGS) entry which is preliminary data.</text>
</comment>
<proteinExistence type="predicted"/>
<evidence type="ECO:0000256" key="1">
    <source>
        <dbReference type="SAM" id="MobiDB-lite"/>
    </source>
</evidence>
<organism evidence="2 3">
    <name type="scientific">Steinernema hermaphroditum</name>
    <dbReference type="NCBI Taxonomy" id="289476"/>
    <lineage>
        <taxon>Eukaryota</taxon>
        <taxon>Metazoa</taxon>
        <taxon>Ecdysozoa</taxon>
        <taxon>Nematoda</taxon>
        <taxon>Chromadorea</taxon>
        <taxon>Rhabditida</taxon>
        <taxon>Tylenchina</taxon>
        <taxon>Panagrolaimomorpha</taxon>
        <taxon>Strongyloidoidea</taxon>
        <taxon>Steinernematidae</taxon>
        <taxon>Steinernema</taxon>
    </lineage>
</organism>
<gene>
    <name evidence="2" type="ORF">QR680_011488</name>
</gene>
<keyword evidence="3" id="KW-1185">Reference proteome</keyword>
<dbReference type="EMBL" id="JAUCMV010000002">
    <property type="protein sequence ID" value="KAK0414549.1"/>
    <property type="molecule type" value="Genomic_DNA"/>
</dbReference>
<accession>A0AA39I194</accession>
<dbReference type="Proteomes" id="UP001175271">
    <property type="component" value="Unassembled WGS sequence"/>
</dbReference>
<dbReference type="AlphaFoldDB" id="A0AA39I194"/>
<evidence type="ECO:0000313" key="3">
    <source>
        <dbReference type="Proteomes" id="UP001175271"/>
    </source>
</evidence>
<protein>
    <submittedName>
        <fullName evidence="2">Uncharacterized protein</fullName>
    </submittedName>
</protein>
<name>A0AA39I194_9BILA</name>
<feature type="region of interest" description="Disordered" evidence="1">
    <location>
        <begin position="225"/>
        <end position="271"/>
    </location>
</feature>
<reference evidence="2" key="1">
    <citation type="submission" date="2023-06" db="EMBL/GenBank/DDBJ databases">
        <title>Genomic analysis of the entomopathogenic nematode Steinernema hermaphroditum.</title>
        <authorList>
            <person name="Schwarz E.M."/>
            <person name="Heppert J.K."/>
            <person name="Baniya A."/>
            <person name="Schwartz H.T."/>
            <person name="Tan C.-H."/>
            <person name="Antoshechkin I."/>
            <person name="Sternberg P.W."/>
            <person name="Goodrich-Blair H."/>
            <person name="Dillman A.R."/>
        </authorList>
    </citation>
    <scope>NUCLEOTIDE SEQUENCE</scope>
    <source>
        <strain evidence="2">PS9179</strain>
        <tissue evidence="2">Whole animal</tissue>
    </source>
</reference>
<feature type="compositionally biased region" description="Low complexity" evidence="1">
    <location>
        <begin position="239"/>
        <end position="248"/>
    </location>
</feature>